<sequence>MSGERRPSLHGPVPLIQRFRDTAPQVFSQSVDLELRRENPRAHPNIVALSNESPPVRRHILTDESSSQAEDVDGSSADGAGGRRASGLRRHIPLMRASSMPEQRRLEMRTGAFRRASSAIDSIILGKNATMDAFQRNRAASMPVDLDGFTHEAPEYGKVQYYHPDHIRVLDKETKRNFATRPYETFDRCKRSGRRAFAFLTLGMYALYILVCFDSISPDNPSFIRQKDSVATAQRLPALYAVAGITFGLMAAAQISSAAVGQGNTLIRSLWALGLLCLCMVYFPLFLRHTFLSPDIFFALHTLTAVLFLVQAYDAFSYPRKINEGDTERCFDLPPMLNARLPYFFRAIVSALTSSLLVAVGVLRLKNPLPKEAGERAFGVAIALITIGGLHFLLATQPDVLNNPILRTARLATTRTLFAVMTTIPGGILAAYSGTLDNDTQYFGISIAAVVACMVHMLIAVGDLFFLHIAFWRTRVGYEQTKEYEGFDLGSLDMLFALDLKENKRNPRVIKKVTQAHLSASQLSVEEFELRNSLIQSQQQEPMMYGGKPNQPIDLDSEASSVYQQSFVPSHQLMRSQYLYADPVDPSVKQEGASFRGTESRRSAAGGRGTDQYAAPQEVHGYV</sequence>
<proteinExistence type="predicted"/>
<evidence type="ECO:0000313" key="3">
    <source>
        <dbReference type="EMBL" id="CEM15822.1"/>
    </source>
</evidence>
<keyword evidence="2" id="KW-0472">Membrane</keyword>
<protein>
    <submittedName>
        <fullName evidence="3">Uncharacterized protein</fullName>
    </submittedName>
</protein>
<feature type="transmembrane region" description="Helical" evidence="2">
    <location>
        <begin position="296"/>
        <end position="316"/>
    </location>
</feature>
<feature type="transmembrane region" description="Helical" evidence="2">
    <location>
        <begin position="236"/>
        <end position="253"/>
    </location>
</feature>
<accession>A0A0G4FNR3</accession>
<dbReference type="EMBL" id="CDMZ01000508">
    <property type="protein sequence ID" value="CEM15822.1"/>
    <property type="molecule type" value="Genomic_DNA"/>
</dbReference>
<feature type="transmembrane region" description="Helical" evidence="2">
    <location>
        <begin position="265"/>
        <end position="284"/>
    </location>
</feature>
<reference evidence="3" key="1">
    <citation type="submission" date="2014-11" db="EMBL/GenBank/DDBJ databases">
        <authorList>
            <person name="Otto D Thomas"/>
            <person name="Naeem Raeece"/>
        </authorList>
    </citation>
    <scope>NUCLEOTIDE SEQUENCE</scope>
</reference>
<evidence type="ECO:0000256" key="1">
    <source>
        <dbReference type="SAM" id="MobiDB-lite"/>
    </source>
</evidence>
<feature type="transmembrane region" description="Helical" evidence="2">
    <location>
        <begin position="377"/>
        <end position="395"/>
    </location>
</feature>
<feature type="transmembrane region" description="Helical" evidence="2">
    <location>
        <begin position="343"/>
        <end position="365"/>
    </location>
</feature>
<feature type="region of interest" description="Disordered" evidence="1">
    <location>
        <begin position="589"/>
        <end position="623"/>
    </location>
</feature>
<evidence type="ECO:0000256" key="2">
    <source>
        <dbReference type="SAM" id="Phobius"/>
    </source>
</evidence>
<dbReference type="VEuPathDB" id="CryptoDB:Cvel_17956"/>
<feature type="transmembrane region" description="Helical" evidence="2">
    <location>
        <begin position="416"/>
        <end position="436"/>
    </location>
</feature>
<feature type="transmembrane region" description="Helical" evidence="2">
    <location>
        <begin position="442"/>
        <end position="466"/>
    </location>
</feature>
<gene>
    <name evidence="3" type="ORF">Cvel_17956</name>
</gene>
<name>A0A0G4FNR3_9ALVE</name>
<feature type="region of interest" description="Disordered" evidence="1">
    <location>
        <begin position="62"/>
        <end position="90"/>
    </location>
</feature>
<feature type="transmembrane region" description="Helical" evidence="2">
    <location>
        <begin position="196"/>
        <end position="216"/>
    </location>
</feature>
<organism evidence="3">
    <name type="scientific">Chromera velia CCMP2878</name>
    <dbReference type="NCBI Taxonomy" id="1169474"/>
    <lineage>
        <taxon>Eukaryota</taxon>
        <taxon>Sar</taxon>
        <taxon>Alveolata</taxon>
        <taxon>Colpodellida</taxon>
        <taxon>Chromeraceae</taxon>
        <taxon>Chromera</taxon>
    </lineage>
</organism>
<keyword evidence="2" id="KW-1133">Transmembrane helix</keyword>
<keyword evidence="2" id="KW-0812">Transmembrane</keyword>
<dbReference type="AlphaFoldDB" id="A0A0G4FNR3"/>